<dbReference type="KEGG" id="cgo:Corgl_1526"/>
<dbReference type="InterPro" id="IPR038434">
    <property type="entry name" value="YARHG_sf"/>
</dbReference>
<dbReference type="AlphaFoldDB" id="F2NAU7"/>
<accession>F2NAU7</accession>
<organism evidence="4 5">
    <name type="scientific">Coriobacterium glomerans (strain ATCC 49209 / DSM 20642 / JCM 10262 / PW2)</name>
    <dbReference type="NCBI Taxonomy" id="700015"/>
    <lineage>
        <taxon>Bacteria</taxon>
        <taxon>Bacillati</taxon>
        <taxon>Actinomycetota</taxon>
        <taxon>Coriobacteriia</taxon>
        <taxon>Coriobacteriales</taxon>
        <taxon>Coriobacteriaceae</taxon>
        <taxon>Coriobacterium</taxon>
    </lineage>
</organism>
<evidence type="ECO:0000259" key="3">
    <source>
        <dbReference type="SMART" id="SM01324"/>
    </source>
</evidence>
<keyword evidence="2" id="KW-0812">Transmembrane</keyword>
<feature type="transmembrane region" description="Helical" evidence="2">
    <location>
        <begin position="133"/>
        <end position="154"/>
    </location>
</feature>
<protein>
    <recommendedName>
        <fullName evidence="3">YARHG domain-containing protein</fullName>
    </recommendedName>
</protein>
<dbReference type="Proteomes" id="UP000006851">
    <property type="component" value="Chromosome"/>
</dbReference>
<dbReference type="eggNOG" id="COG1033">
    <property type="taxonomic scope" value="Bacteria"/>
</dbReference>
<dbReference type="OrthoDB" id="3252967at2"/>
<name>F2NAU7_CORGP</name>
<dbReference type="RefSeq" id="WP_013709367.1">
    <property type="nucleotide sequence ID" value="NC_015389.1"/>
</dbReference>
<feature type="region of interest" description="Disordered" evidence="1">
    <location>
        <begin position="381"/>
        <end position="401"/>
    </location>
</feature>
<dbReference type="STRING" id="700015.Corgl_1526"/>
<evidence type="ECO:0000256" key="1">
    <source>
        <dbReference type="SAM" id="MobiDB-lite"/>
    </source>
</evidence>
<evidence type="ECO:0000313" key="5">
    <source>
        <dbReference type="Proteomes" id="UP000006851"/>
    </source>
</evidence>
<proteinExistence type="predicted"/>
<reference evidence="5" key="1">
    <citation type="journal article" date="2013" name="Stand. Genomic Sci.">
        <title>Complete genome sequence of Coriobacterium glomerans type strain (PW2(T)) from the midgut of Pyrrhocoris apterus L. (red soldier bug).</title>
        <authorList>
            <person name="Stackebrandt E."/>
            <person name="Zeytun A."/>
            <person name="Lapidus A."/>
            <person name="Nolan M."/>
            <person name="Lucas S."/>
            <person name="Hammon N."/>
            <person name="Deshpande S."/>
            <person name="Cheng J.F."/>
            <person name="Tapia R."/>
            <person name="Goodwin L.A."/>
            <person name="Pitluck S."/>
            <person name="Liolios K."/>
            <person name="Pagani I."/>
            <person name="Ivanova N."/>
            <person name="Mavromatis K."/>
            <person name="Mikhailova N."/>
            <person name="Huntemann M."/>
            <person name="Pati A."/>
            <person name="Chen A."/>
            <person name="Palaniappan K."/>
            <person name="Chang Y.J."/>
            <person name="Land M."/>
            <person name="Hauser L."/>
            <person name="Rohde M."/>
            <person name="Pukall R."/>
            <person name="Goker M."/>
            <person name="Detter J.C."/>
            <person name="Woyke T."/>
            <person name="Bristow J."/>
            <person name="Eisen J.A."/>
            <person name="Markowitz V."/>
            <person name="Hugenholtz P."/>
            <person name="Kyrpides N.C."/>
            <person name="Klenk H.P."/>
        </authorList>
    </citation>
    <scope>NUCLEOTIDE SEQUENCE</scope>
    <source>
        <strain evidence="5">ATCC 49209 / DSM 20642 / JCM 10262 / PW2</strain>
    </source>
</reference>
<sequence>MQDKIESDQGDRYCTECGSPIKPGMRFCTNCGAPVQDSGATSSESVTESASIGRERVDNDMADGAVDAETAPGRTESDIPAAGPAVPAAEHSVSSGELFERSDATAASRPAVAPIDFNTGSPAEQRRSKKKTILIVVAALVIVVVAATAVYLAISSRTGRAPGAGADIAAGSEDSGSRNAKEGQDDGAGSAADDDLRGIDISGVNLSHTYTSTLAAKSGAGGPTFKFAYPDKWNIEKTSVSTDSEHVALSNSYSPTIYFDDESPLSRDDSSSSPKVTITRIADAKFSPGTSQGKSYKDLGKFIVAKVEMAADQPADPPTVFLALVPEKALKDTDALRTDLARPQFEYGNLISFYCYYDDGVYSKEEQQQLVAILASLTVSDSPQTSSSDSTSDDATSKASDYVLPDSDKRYMGESELDKLSTEDLFFARNEIYARHGREFNSDKLNSFFKGKSWYHPTVAPDAFDASVLNDCEHKNLDAIHKIEVERSSPYID</sequence>
<feature type="compositionally biased region" description="Basic and acidic residues" evidence="1">
    <location>
        <begin position="175"/>
        <end position="184"/>
    </location>
</feature>
<feature type="compositionally biased region" description="Low complexity" evidence="1">
    <location>
        <begin position="38"/>
        <end position="51"/>
    </location>
</feature>
<keyword evidence="2" id="KW-0472">Membrane</keyword>
<evidence type="ECO:0000313" key="4">
    <source>
        <dbReference type="EMBL" id="AEB07625.1"/>
    </source>
</evidence>
<keyword evidence="2" id="KW-1133">Transmembrane helix</keyword>
<keyword evidence="5" id="KW-1185">Reference proteome</keyword>
<feature type="region of interest" description="Disordered" evidence="1">
    <location>
        <begin position="34"/>
        <end position="86"/>
    </location>
</feature>
<dbReference type="EMBL" id="CP002628">
    <property type="protein sequence ID" value="AEB07625.1"/>
    <property type="molecule type" value="Genomic_DNA"/>
</dbReference>
<dbReference type="InterPro" id="IPR026870">
    <property type="entry name" value="Zinc_ribbon_dom"/>
</dbReference>
<dbReference type="Gene3D" id="1.20.58.1690">
    <property type="match status" value="1"/>
</dbReference>
<feature type="region of interest" description="Disordered" evidence="1">
    <location>
        <begin position="161"/>
        <end position="194"/>
    </location>
</feature>
<evidence type="ECO:0000256" key="2">
    <source>
        <dbReference type="SAM" id="Phobius"/>
    </source>
</evidence>
<gene>
    <name evidence="4" type="ordered locus">Corgl_1526</name>
</gene>
<dbReference type="Pfam" id="PF13240">
    <property type="entry name" value="Zn_Ribbon_1"/>
    <property type="match status" value="1"/>
</dbReference>
<dbReference type="Pfam" id="PF13308">
    <property type="entry name" value="YARHG"/>
    <property type="match status" value="1"/>
</dbReference>
<dbReference type="HOGENOM" id="CLU_540678_0_0_11"/>
<feature type="domain" description="YARHG" evidence="3">
    <location>
        <begin position="400"/>
        <end position="485"/>
    </location>
</feature>
<dbReference type="SMART" id="SM01324">
    <property type="entry name" value="YARHG"/>
    <property type="match status" value="1"/>
</dbReference>
<dbReference type="InterPro" id="IPR025582">
    <property type="entry name" value="YARHG_dom"/>
</dbReference>